<feature type="compositionally biased region" description="Polar residues" evidence="1">
    <location>
        <begin position="10"/>
        <end position="21"/>
    </location>
</feature>
<organism evidence="2 3">
    <name type="scientific">Puccinia graminis f. sp. tritici</name>
    <dbReference type="NCBI Taxonomy" id="56615"/>
    <lineage>
        <taxon>Eukaryota</taxon>
        <taxon>Fungi</taxon>
        <taxon>Dikarya</taxon>
        <taxon>Basidiomycota</taxon>
        <taxon>Pucciniomycotina</taxon>
        <taxon>Pucciniomycetes</taxon>
        <taxon>Pucciniales</taxon>
        <taxon>Pucciniaceae</taxon>
        <taxon>Puccinia</taxon>
    </lineage>
</organism>
<sequence>MKESTRPAAQHSNWQPALQSEHQLHLNFAPEPKFRKSPPSPRSSTEHPTRAHPSTPMWMMMVGS</sequence>
<feature type="region of interest" description="Disordered" evidence="1">
    <location>
        <begin position="1"/>
        <end position="64"/>
    </location>
</feature>
<gene>
    <name evidence="2" type="ORF">PGTUg99_003742</name>
</gene>
<dbReference type="EMBL" id="VDEP01000415">
    <property type="protein sequence ID" value="KAA1085200.1"/>
    <property type="molecule type" value="Genomic_DNA"/>
</dbReference>
<comment type="caution">
    <text evidence="2">The sequence shown here is derived from an EMBL/GenBank/DDBJ whole genome shotgun (WGS) entry which is preliminary data.</text>
</comment>
<evidence type="ECO:0000313" key="3">
    <source>
        <dbReference type="Proteomes" id="UP000325313"/>
    </source>
</evidence>
<protein>
    <submittedName>
        <fullName evidence="2">Uncharacterized protein</fullName>
    </submittedName>
</protein>
<evidence type="ECO:0000313" key="2">
    <source>
        <dbReference type="EMBL" id="KAA1085200.1"/>
    </source>
</evidence>
<proteinExistence type="predicted"/>
<dbReference type="AlphaFoldDB" id="A0A5B0NAN2"/>
<name>A0A5B0NAN2_PUCGR</name>
<accession>A0A5B0NAN2</accession>
<evidence type="ECO:0000256" key="1">
    <source>
        <dbReference type="SAM" id="MobiDB-lite"/>
    </source>
</evidence>
<dbReference type="Proteomes" id="UP000325313">
    <property type="component" value="Unassembled WGS sequence"/>
</dbReference>
<reference evidence="2 3" key="1">
    <citation type="submission" date="2019-05" db="EMBL/GenBank/DDBJ databases">
        <title>Emergence of the Ug99 lineage of the wheat stem rust pathogen through somatic hybridization.</title>
        <authorList>
            <person name="Li F."/>
            <person name="Upadhyaya N.M."/>
            <person name="Sperschneider J."/>
            <person name="Matny O."/>
            <person name="Nguyen-Phuc H."/>
            <person name="Mago R."/>
            <person name="Raley C."/>
            <person name="Miller M.E."/>
            <person name="Silverstein K.A.T."/>
            <person name="Henningsen E."/>
            <person name="Hirsch C.D."/>
            <person name="Visser B."/>
            <person name="Pretorius Z.A."/>
            <person name="Steffenson B.J."/>
            <person name="Schwessinger B."/>
            <person name="Dodds P.N."/>
            <person name="Figueroa M."/>
        </authorList>
    </citation>
    <scope>NUCLEOTIDE SEQUENCE [LARGE SCALE GENOMIC DNA]</scope>
    <source>
        <strain evidence="2 3">Ug99</strain>
    </source>
</reference>